<protein>
    <recommendedName>
        <fullName evidence="9">Nucleoside diphosphate kinase</fullName>
        <ecNumber evidence="9">2.7.4.6</ecNumber>
    </recommendedName>
</protein>
<dbReference type="PROSITE" id="PS51374">
    <property type="entry name" value="NDPK_LIKE"/>
    <property type="match status" value="1"/>
</dbReference>
<dbReference type="NCBIfam" id="NF001908">
    <property type="entry name" value="PRK00668.1"/>
    <property type="match status" value="1"/>
</dbReference>
<dbReference type="InterPro" id="IPR023005">
    <property type="entry name" value="Nucleoside_diP_kinase_AS"/>
</dbReference>
<evidence type="ECO:0000313" key="13">
    <source>
        <dbReference type="RefSeq" id="XP_013789187.1"/>
    </source>
</evidence>
<organism evidence="12 13">
    <name type="scientific">Limulus polyphemus</name>
    <name type="common">Atlantic horseshoe crab</name>
    <dbReference type="NCBI Taxonomy" id="6850"/>
    <lineage>
        <taxon>Eukaryota</taxon>
        <taxon>Metazoa</taxon>
        <taxon>Ecdysozoa</taxon>
        <taxon>Arthropoda</taxon>
        <taxon>Chelicerata</taxon>
        <taxon>Merostomata</taxon>
        <taxon>Xiphosura</taxon>
        <taxon>Limulidae</taxon>
        <taxon>Limulus</taxon>
    </lineage>
</organism>
<dbReference type="InterPro" id="IPR036850">
    <property type="entry name" value="NDK-like_dom_sf"/>
</dbReference>
<comment type="catalytic activity">
    <reaction evidence="9">
        <text>a 2'-deoxyribonucleoside 5'-diphosphate + ATP = a 2'-deoxyribonucleoside 5'-triphosphate + ADP</text>
        <dbReference type="Rhea" id="RHEA:44640"/>
        <dbReference type="ChEBI" id="CHEBI:30616"/>
        <dbReference type="ChEBI" id="CHEBI:61560"/>
        <dbReference type="ChEBI" id="CHEBI:73316"/>
        <dbReference type="ChEBI" id="CHEBI:456216"/>
        <dbReference type="EC" id="2.7.4.6"/>
    </reaction>
</comment>
<dbReference type="SMART" id="SM00562">
    <property type="entry name" value="NDK"/>
    <property type="match status" value="1"/>
</dbReference>
<evidence type="ECO:0000256" key="5">
    <source>
        <dbReference type="ARBA" id="ARBA00022777"/>
    </source>
</evidence>
<evidence type="ECO:0000256" key="8">
    <source>
        <dbReference type="RuleBase" id="RU004011"/>
    </source>
</evidence>
<evidence type="ECO:0000313" key="12">
    <source>
        <dbReference type="Proteomes" id="UP000694941"/>
    </source>
</evidence>
<dbReference type="Gene3D" id="3.30.70.141">
    <property type="entry name" value="Nucleoside diphosphate kinase-like domain"/>
    <property type="match status" value="1"/>
</dbReference>
<keyword evidence="5 9" id="KW-0418">Kinase</keyword>
<dbReference type="SUPFAM" id="SSF54919">
    <property type="entry name" value="Nucleoside diphosphate kinase, NDK"/>
    <property type="match status" value="1"/>
</dbReference>
<feature type="binding site" evidence="7">
    <location>
        <position position="105"/>
    </location>
    <ligand>
        <name>ATP</name>
        <dbReference type="ChEBI" id="CHEBI:30616"/>
    </ligand>
</feature>
<feature type="binding site" evidence="7">
    <location>
        <position position="77"/>
    </location>
    <ligand>
        <name>ATP</name>
        <dbReference type="ChEBI" id="CHEBI:30616"/>
    </ligand>
</feature>
<dbReference type="GeneID" id="106473054"/>
<gene>
    <name evidence="13" type="primary">LOC106473054</name>
</gene>
<feature type="signal peptide" evidence="10">
    <location>
        <begin position="1"/>
        <end position="18"/>
    </location>
</feature>
<evidence type="ECO:0000256" key="10">
    <source>
        <dbReference type="SAM" id="SignalP"/>
    </source>
</evidence>
<dbReference type="RefSeq" id="XP_013789187.1">
    <property type="nucleotide sequence ID" value="XM_013933733.1"/>
</dbReference>
<dbReference type="Proteomes" id="UP000694941">
    <property type="component" value="Unplaced"/>
</dbReference>
<dbReference type="InterPro" id="IPR001564">
    <property type="entry name" value="Nucleoside_diP_kinase"/>
</dbReference>
<reference evidence="13" key="1">
    <citation type="submission" date="2025-08" db="UniProtKB">
        <authorList>
            <consortium name="RefSeq"/>
        </authorList>
    </citation>
    <scope>IDENTIFICATION</scope>
    <source>
        <tissue evidence="13">Muscle</tissue>
    </source>
</reference>
<dbReference type="InterPro" id="IPR034907">
    <property type="entry name" value="NDK-like_dom"/>
</dbReference>
<comment type="cofactor">
    <cofactor evidence="1">
        <name>Mg(2+)</name>
        <dbReference type="ChEBI" id="CHEBI:18420"/>
    </cofactor>
</comment>
<evidence type="ECO:0000256" key="4">
    <source>
        <dbReference type="ARBA" id="ARBA00022741"/>
    </source>
</evidence>
<evidence type="ECO:0000256" key="9">
    <source>
        <dbReference type="RuleBase" id="RU004013"/>
    </source>
</evidence>
<keyword evidence="10" id="KW-0732">Signal</keyword>
<proteinExistence type="inferred from homology"/>
<feature type="domain" description="Nucleoside diphosphate kinase-like" evidence="11">
    <location>
        <begin position="21"/>
        <end position="158"/>
    </location>
</feature>
<dbReference type="EC" id="2.7.4.6" evidence="9"/>
<keyword evidence="6 9" id="KW-0067">ATP-binding</keyword>
<accession>A0ABM1BUZ4</accession>
<feature type="chain" id="PRO_5045313186" description="Nucleoside diphosphate kinase" evidence="10">
    <location>
        <begin position="19"/>
        <end position="172"/>
    </location>
</feature>
<comment type="similarity">
    <text evidence="2 7 8">Belongs to the NDK family.</text>
</comment>
<evidence type="ECO:0000259" key="11">
    <source>
        <dbReference type="SMART" id="SM00562"/>
    </source>
</evidence>
<keyword evidence="12" id="KW-1185">Reference proteome</keyword>
<dbReference type="PRINTS" id="PR01243">
    <property type="entry name" value="NUCDPKINASE"/>
</dbReference>
<feature type="binding site" evidence="7">
    <location>
        <position position="132"/>
    </location>
    <ligand>
        <name>ATP</name>
        <dbReference type="ChEBI" id="CHEBI:30616"/>
    </ligand>
</feature>
<dbReference type="Pfam" id="PF00334">
    <property type="entry name" value="NDK"/>
    <property type="match status" value="1"/>
</dbReference>
<keyword evidence="3 9" id="KW-0808">Transferase</keyword>
<feature type="binding site" evidence="7">
    <location>
        <position position="111"/>
    </location>
    <ligand>
        <name>ATP</name>
        <dbReference type="ChEBI" id="CHEBI:30616"/>
    </ligand>
</feature>
<sequence length="172" mass="19290">MVLGCLLALFASLSPAMAAHRERTFLMVKPDGVQRGLVGEIIQRFERKGFKLVGMKFLQADEALLKKHYEELAGRPFFNGLVKYMQMGPVVAMAWEGLNVVKTGRDIIGATNPMESSPGTIRGDLCIQVGRNIIHGSDSVPSADRELALWFDSKELVSWKQEMETWIYEETK</sequence>
<evidence type="ECO:0000256" key="1">
    <source>
        <dbReference type="ARBA" id="ARBA00001946"/>
    </source>
</evidence>
<dbReference type="CDD" id="cd04413">
    <property type="entry name" value="NDPk_I"/>
    <property type="match status" value="1"/>
</dbReference>
<dbReference type="HAMAP" id="MF_00451">
    <property type="entry name" value="NDP_kinase"/>
    <property type="match status" value="1"/>
</dbReference>
<dbReference type="PANTHER" id="PTHR11349">
    <property type="entry name" value="NUCLEOSIDE DIPHOSPHATE KINASE"/>
    <property type="match status" value="1"/>
</dbReference>
<feature type="binding site" evidence="7">
    <location>
        <position position="122"/>
    </location>
    <ligand>
        <name>ATP</name>
        <dbReference type="ChEBI" id="CHEBI:30616"/>
    </ligand>
</feature>
<dbReference type="PROSITE" id="PS00469">
    <property type="entry name" value="NDPK"/>
    <property type="match status" value="1"/>
</dbReference>
<evidence type="ECO:0000256" key="2">
    <source>
        <dbReference type="ARBA" id="ARBA00008142"/>
    </source>
</evidence>
<evidence type="ECO:0000256" key="7">
    <source>
        <dbReference type="PROSITE-ProRule" id="PRU00706"/>
    </source>
</evidence>
<feature type="active site" description="Pros-phosphohistidine intermediate" evidence="7">
    <location>
        <position position="135"/>
    </location>
</feature>
<feature type="binding site" evidence="7">
    <location>
        <position position="29"/>
    </location>
    <ligand>
        <name>ATP</name>
        <dbReference type="ChEBI" id="CHEBI:30616"/>
    </ligand>
</feature>
<evidence type="ECO:0000256" key="3">
    <source>
        <dbReference type="ARBA" id="ARBA00022679"/>
    </source>
</evidence>
<evidence type="ECO:0000256" key="6">
    <source>
        <dbReference type="ARBA" id="ARBA00022840"/>
    </source>
</evidence>
<name>A0ABM1BUZ4_LIMPO</name>
<keyword evidence="4 9" id="KW-0547">Nucleotide-binding</keyword>